<proteinExistence type="evidence at protein level"/>
<reference evidence="1" key="2">
    <citation type="submission" date="2019-07" db="EMBL/GenBank/DDBJ databases">
        <authorList>
            <person name="Seetharam A."/>
            <person name="Woodhouse M."/>
            <person name="Cannon E."/>
        </authorList>
    </citation>
    <scope>NUCLEOTIDE SEQUENCE [LARGE SCALE GENOMIC DNA]</scope>
    <source>
        <strain evidence="1">cv. B73</strain>
    </source>
</reference>
<organism evidence="1 2">
    <name type="scientific">Zea mays</name>
    <name type="common">Maize</name>
    <dbReference type="NCBI Taxonomy" id="4577"/>
    <lineage>
        <taxon>Eukaryota</taxon>
        <taxon>Viridiplantae</taxon>
        <taxon>Streptophyta</taxon>
        <taxon>Embryophyta</taxon>
        <taxon>Tracheophyta</taxon>
        <taxon>Spermatophyta</taxon>
        <taxon>Magnoliopsida</taxon>
        <taxon>Liliopsida</taxon>
        <taxon>Poales</taxon>
        <taxon>Poaceae</taxon>
        <taxon>PACMAD clade</taxon>
        <taxon>Panicoideae</taxon>
        <taxon>Andropogonodae</taxon>
        <taxon>Andropogoneae</taxon>
        <taxon>Tripsacinae</taxon>
        <taxon>Zea</taxon>
    </lineage>
</organism>
<evidence type="ECO:0000313" key="1">
    <source>
        <dbReference type="EnsemblPlants" id="Zm00001eb412730_P001"/>
    </source>
</evidence>
<protein>
    <submittedName>
        <fullName evidence="1">Uncharacterized protein</fullName>
    </submittedName>
</protein>
<name>A0A804ULP8_MAIZE</name>
<sequence>MPIHRLFGHERHVHSVLGGGKHKPPPPDLIVCYLVNNLLHGLKLKSGKAPTTSRQLRHTDWIRSMIVLLIRFVEGSAPRSDLTQGAPPVRPVAAASEFLRFGIYHIKGGRG</sequence>
<dbReference type="AlphaFoldDB" id="A0A804ULP8"/>
<dbReference type="Gramene" id="Zm00001eb412730_T001">
    <property type="protein sequence ID" value="Zm00001eb412730_P001"/>
    <property type="gene ID" value="Zm00001eb412730"/>
</dbReference>
<dbReference type="InParanoid" id="A0A804ULP8"/>
<reference evidence="2" key="1">
    <citation type="journal article" date="2009" name="Science">
        <title>The B73 maize genome: complexity, diversity, and dynamics.</title>
        <authorList>
            <person name="Schnable P.S."/>
            <person name="Ware D."/>
            <person name="Fulton R.S."/>
            <person name="Stein J.C."/>
            <person name="Wei F."/>
            <person name="Pasternak S."/>
            <person name="Liang C."/>
            <person name="Zhang J."/>
            <person name="Fulton L."/>
            <person name="Graves T.A."/>
            <person name="Minx P."/>
            <person name="Reily A.D."/>
            <person name="Courtney L."/>
            <person name="Kruchowski S.S."/>
            <person name="Tomlinson C."/>
            <person name="Strong C."/>
            <person name="Delehaunty K."/>
            <person name="Fronick C."/>
            <person name="Courtney B."/>
            <person name="Rock S.M."/>
            <person name="Belter E."/>
            <person name="Du F."/>
            <person name="Kim K."/>
            <person name="Abbott R.M."/>
            <person name="Cotton M."/>
            <person name="Levy A."/>
            <person name="Marchetto P."/>
            <person name="Ochoa K."/>
            <person name="Jackson S.M."/>
            <person name="Gillam B."/>
            <person name="Chen W."/>
            <person name="Yan L."/>
            <person name="Higginbotham J."/>
            <person name="Cardenas M."/>
            <person name="Waligorski J."/>
            <person name="Applebaum E."/>
            <person name="Phelps L."/>
            <person name="Falcone J."/>
            <person name="Kanchi K."/>
            <person name="Thane T."/>
            <person name="Scimone A."/>
            <person name="Thane N."/>
            <person name="Henke J."/>
            <person name="Wang T."/>
            <person name="Ruppert J."/>
            <person name="Shah N."/>
            <person name="Rotter K."/>
            <person name="Hodges J."/>
            <person name="Ingenthron E."/>
            <person name="Cordes M."/>
            <person name="Kohlberg S."/>
            <person name="Sgro J."/>
            <person name="Delgado B."/>
            <person name="Mead K."/>
            <person name="Chinwalla A."/>
            <person name="Leonard S."/>
            <person name="Crouse K."/>
            <person name="Collura K."/>
            <person name="Kudrna D."/>
            <person name="Currie J."/>
            <person name="He R."/>
            <person name="Angelova A."/>
            <person name="Rajasekar S."/>
            <person name="Mueller T."/>
            <person name="Lomeli R."/>
            <person name="Scara G."/>
            <person name="Ko A."/>
            <person name="Delaney K."/>
            <person name="Wissotski M."/>
            <person name="Lopez G."/>
            <person name="Campos D."/>
            <person name="Braidotti M."/>
            <person name="Ashley E."/>
            <person name="Golser W."/>
            <person name="Kim H."/>
            <person name="Lee S."/>
            <person name="Lin J."/>
            <person name="Dujmic Z."/>
            <person name="Kim W."/>
            <person name="Talag J."/>
            <person name="Zuccolo A."/>
            <person name="Fan C."/>
            <person name="Sebastian A."/>
            <person name="Kramer M."/>
            <person name="Spiegel L."/>
            <person name="Nascimento L."/>
            <person name="Zutavern T."/>
            <person name="Miller B."/>
            <person name="Ambroise C."/>
            <person name="Muller S."/>
            <person name="Spooner W."/>
            <person name="Narechania A."/>
            <person name="Ren L."/>
            <person name="Wei S."/>
            <person name="Kumari S."/>
            <person name="Faga B."/>
            <person name="Levy M.J."/>
            <person name="McMahan L."/>
            <person name="Van Buren P."/>
            <person name="Vaughn M.W."/>
            <person name="Ying K."/>
            <person name="Yeh C.-T."/>
            <person name="Emrich S.J."/>
            <person name="Jia Y."/>
            <person name="Kalyanaraman A."/>
            <person name="Hsia A.-P."/>
            <person name="Barbazuk W.B."/>
            <person name="Baucom R.S."/>
            <person name="Brutnell T.P."/>
            <person name="Carpita N.C."/>
            <person name="Chaparro C."/>
            <person name="Chia J.-M."/>
            <person name="Deragon J.-M."/>
            <person name="Estill J.C."/>
            <person name="Fu Y."/>
            <person name="Jeddeloh J.A."/>
            <person name="Han Y."/>
            <person name="Lee H."/>
            <person name="Li P."/>
            <person name="Lisch D.R."/>
            <person name="Liu S."/>
            <person name="Liu Z."/>
            <person name="Nagel D.H."/>
            <person name="McCann M.C."/>
            <person name="SanMiguel P."/>
            <person name="Myers A.M."/>
            <person name="Nettleton D."/>
            <person name="Nguyen J."/>
            <person name="Penning B.W."/>
            <person name="Ponnala L."/>
            <person name="Schneider K.L."/>
            <person name="Schwartz D.C."/>
            <person name="Sharma A."/>
            <person name="Soderlund C."/>
            <person name="Springer N.M."/>
            <person name="Sun Q."/>
            <person name="Wang H."/>
            <person name="Waterman M."/>
            <person name="Westerman R."/>
            <person name="Wolfgruber T.K."/>
            <person name="Yang L."/>
            <person name="Yu Y."/>
            <person name="Zhang L."/>
            <person name="Zhou S."/>
            <person name="Zhu Q."/>
            <person name="Bennetzen J.L."/>
            <person name="Dawe R.K."/>
            <person name="Jiang J."/>
            <person name="Jiang N."/>
            <person name="Presting G.G."/>
            <person name="Wessler S.R."/>
            <person name="Aluru S."/>
            <person name="Martienssen R.A."/>
            <person name="Clifton S.W."/>
            <person name="McCombie W.R."/>
            <person name="Wing R.A."/>
            <person name="Wilson R.K."/>
        </authorList>
    </citation>
    <scope>NUCLEOTIDE SEQUENCE [LARGE SCALE GENOMIC DNA]</scope>
    <source>
        <strain evidence="2">cv. B73</strain>
    </source>
</reference>
<keyword evidence="2" id="KW-1185">Reference proteome</keyword>
<dbReference type="EnsemblPlants" id="Zm00001eb412730_T001">
    <property type="protein sequence ID" value="Zm00001eb412730_P001"/>
    <property type="gene ID" value="Zm00001eb412730"/>
</dbReference>
<keyword evidence="3" id="KW-1267">Proteomics identification</keyword>
<accession>A0A804ULP8</accession>
<dbReference type="Proteomes" id="UP000007305">
    <property type="component" value="Chromosome 10"/>
</dbReference>
<reference evidence="1" key="3">
    <citation type="submission" date="2021-05" db="UniProtKB">
        <authorList>
            <consortium name="EnsemblPlants"/>
        </authorList>
    </citation>
    <scope>IDENTIFICATION</scope>
    <source>
        <strain evidence="1">cv. B73</strain>
    </source>
</reference>
<evidence type="ECO:0000313" key="2">
    <source>
        <dbReference type="Proteomes" id="UP000007305"/>
    </source>
</evidence>
<evidence type="ECO:0007829" key="3">
    <source>
        <dbReference type="PeptideAtlas" id="A0A804ULP8"/>
    </source>
</evidence>